<dbReference type="GO" id="GO:0019120">
    <property type="term" value="F:hydrolase activity, acting on acid halide bonds, in C-halide compounds"/>
    <property type="evidence" value="ECO:0007669"/>
    <property type="project" value="InterPro"/>
</dbReference>
<keyword evidence="4" id="KW-1185">Reference proteome</keyword>
<comment type="similarity">
    <text evidence="1">Belongs to the HAD-like hydrolase superfamily. S-2-haloalkanoic acid dehalogenase family.</text>
</comment>
<dbReference type="EMBL" id="CAUYUE010000007">
    <property type="protein sequence ID" value="CAK0782343.1"/>
    <property type="molecule type" value="Genomic_DNA"/>
</dbReference>
<dbReference type="Proteomes" id="UP001314263">
    <property type="component" value="Unassembled WGS sequence"/>
</dbReference>
<dbReference type="InterPro" id="IPR036412">
    <property type="entry name" value="HAD-like_sf"/>
</dbReference>
<protein>
    <submittedName>
        <fullName evidence="3">Uncharacterized protein</fullName>
    </submittedName>
</protein>
<evidence type="ECO:0000313" key="4">
    <source>
        <dbReference type="Proteomes" id="UP001314263"/>
    </source>
</evidence>
<keyword evidence="2" id="KW-0378">Hydrolase</keyword>
<dbReference type="InterPro" id="IPR023198">
    <property type="entry name" value="PGP-like_dom2"/>
</dbReference>
<dbReference type="SUPFAM" id="SSF56784">
    <property type="entry name" value="HAD-like"/>
    <property type="match status" value="1"/>
</dbReference>
<gene>
    <name evidence="3" type="ORF">CVIRNUC_005639</name>
</gene>
<dbReference type="SFLD" id="SFLDS00003">
    <property type="entry name" value="Haloacid_Dehalogenase"/>
    <property type="match status" value="1"/>
</dbReference>
<dbReference type="Gene3D" id="3.40.50.1000">
    <property type="entry name" value="HAD superfamily/HAD-like"/>
    <property type="match status" value="1"/>
</dbReference>
<dbReference type="PRINTS" id="PR00413">
    <property type="entry name" value="HADHALOGNASE"/>
</dbReference>
<organism evidence="3 4">
    <name type="scientific">Coccomyxa viridis</name>
    <dbReference type="NCBI Taxonomy" id="1274662"/>
    <lineage>
        <taxon>Eukaryota</taxon>
        <taxon>Viridiplantae</taxon>
        <taxon>Chlorophyta</taxon>
        <taxon>core chlorophytes</taxon>
        <taxon>Trebouxiophyceae</taxon>
        <taxon>Trebouxiophyceae incertae sedis</taxon>
        <taxon>Coccomyxaceae</taxon>
        <taxon>Coccomyxa</taxon>
    </lineage>
</organism>
<dbReference type="PANTHER" id="PTHR43316:SF3">
    <property type="entry name" value="HALOACID DEHALOGENASE, TYPE II (AFU_ORTHOLOGUE AFUA_2G07750)-RELATED"/>
    <property type="match status" value="1"/>
</dbReference>
<dbReference type="InterPro" id="IPR051540">
    <property type="entry name" value="S-2-haloacid_dehalogenase"/>
</dbReference>
<evidence type="ECO:0000313" key="3">
    <source>
        <dbReference type="EMBL" id="CAK0782343.1"/>
    </source>
</evidence>
<dbReference type="Gene3D" id="1.10.150.240">
    <property type="entry name" value="Putative phosphatase, domain 2"/>
    <property type="match status" value="1"/>
</dbReference>
<dbReference type="SFLD" id="SFLDG01129">
    <property type="entry name" value="C1.5:_HAD__Beta-PGM__Phosphata"/>
    <property type="match status" value="1"/>
</dbReference>
<reference evidence="3 4" key="1">
    <citation type="submission" date="2023-10" db="EMBL/GenBank/DDBJ databases">
        <authorList>
            <person name="Maclean D."/>
            <person name="Macfadyen A."/>
        </authorList>
    </citation>
    <scope>NUCLEOTIDE SEQUENCE [LARGE SCALE GENOMIC DNA]</scope>
</reference>
<accession>A0AAV1I809</accession>
<dbReference type="InterPro" id="IPR023214">
    <property type="entry name" value="HAD_sf"/>
</dbReference>
<name>A0AAV1I809_9CHLO</name>
<proteinExistence type="inferred from homology"/>
<dbReference type="NCBIfam" id="TIGR01428">
    <property type="entry name" value="HAD_type_II"/>
    <property type="match status" value="1"/>
</dbReference>
<dbReference type="InterPro" id="IPR006439">
    <property type="entry name" value="HAD-SF_hydro_IA"/>
</dbReference>
<sequence>MLKVVVCDVNETLFSLEAFRPRLKEVGLGQSNALELWFATALRDGISLSAAGDFATFREVASNAVRTLLAQTGSAADTGKAAETVVEGFGEVEAHSDVHPGLQAIHDSGIKVCTMTNGSKEVTQKFLARSKLDFVSPVLDVEGPRAWKPCRAAYEYVLRQLGLQAHEVMLVAVHPWDCNGAKAAGFKTAFIARKGEEFPEIFQAPDYHAASLEDLAEQLRTK</sequence>
<evidence type="ECO:0000256" key="2">
    <source>
        <dbReference type="ARBA" id="ARBA00022801"/>
    </source>
</evidence>
<dbReference type="PANTHER" id="PTHR43316">
    <property type="entry name" value="HYDROLASE, HALOACID DELAHOGENASE-RELATED"/>
    <property type="match status" value="1"/>
</dbReference>
<dbReference type="Pfam" id="PF00702">
    <property type="entry name" value="Hydrolase"/>
    <property type="match status" value="1"/>
</dbReference>
<comment type="caution">
    <text evidence="3">The sequence shown here is derived from an EMBL/GenBank/DDBJ whole genome shotgun (WGS) entry which is preliminary data.</text>
</comment>
<dbReference type="InterPro" id="IPR006328">
    <property type="entry name" value="2-HAD"/>
</dbReference>
<evidence type="ECO:0000256" key="1">
    <source>
        <dbReference type="ARBA" id="ARBA00008106"/>
    </source>
</evidence>
<dbReference type="AlphaFoldDB" id="A0AAV1I809"/>